<keyword evidence="2" id="KW-1133">Transmembrane helix</keyword>
<organism evidence="3">
    <name type="scientific">Fonticula alba</name>
    <name type="common">Slime mold</name>
    <dbReference type="NCBI Taxonomy" id="691883"/>
    <lineage>
        <taxon>Eukaryota</taxon>
        <taxon>Rotosphaerida</taxon>
        <taxon>Fonticulaceae</taxon>
        <taxon>Fonticula</taxon>
    </lineage>
</organism>
<evidence type="ECO:0000313" key="3">
    <source>
        <dbReference type="EMBL" id="KCV71651.1"/>
    </source>
</evidence>
<feature type="region of interest" description="Disordered" evidence="1">
    <location>
        <begin position="1"/>
        <end position="23"/>
    </location>
</feature>
<keyword evidence="4" id="KW-1185">Reference proteome</keyword>
<feature type="transmembrane region" description="Helical" evidence="2">
    <location>
        <begin position="153"/>
        <end position="172"/>
    </location>
</feature>
<name>A0A058ZCI5_FONAL</name>
<gene>
    <name evidence="3" type="ORF">H696_01070</name>
</gene>
<dbReference type="GeneID" id="20525795"/>
<evidence type="ECO:0000256" key="1">
    <source>
        <dbReference type="SAM" id="MobiDB-lite"/>
    </source>
</evidence>
<evidence type="ECO:0000256" key="2">
    <source>
        <dbReference type="SAM" id="Phobius"/>
    </source>
</evidence>
<reference evidence="3" key="1">
    <citation type="submission" date="2013-04" db="EMBL/GenBank/DDBJ databases">
        <title>The Genome Sequence of Fonticula alba ATCC 38817.</title>
        <authorList>
            <consortium name="The Broad Institute Genomics Platform"/>
            <person name="Russ C."/>
            <person name="Cuomo C."/>
            <person name="Burger G."/>
            <person name="Gray M.W."/>
            <person name="Holland P.W.H."/>
            <person name="King N."/>
            <person name="Lang F.B.F."/>
            <person name="Roger A.J."/>
            <person name="Ruiz-Trillo I."/>
            <person name="Brown M."/>
            <person name="Walker B."/>
            <person name="Young S."/>
            <person name="Zeng Q."/>
            <person name="Gargeya S."/>
            <person name="Fitzgerald M."/>
            <person name="Haas B."/>
            <person name="Abouelleil A."/>
            <person name="Allen A.W."/>
            <person name="Alvarado L."/>
            <person name="Arachchi H.M."/>
            <person name="Berlin A.M."/>
            <person name="Chapman S.B."/>
            <person name="Gainer-Dewar J."/>
            <person name="Goldberg J."/>
            <person name="Griggs A."/>
            <person name="Gujja S."/>
            <person name="Hansen M."/>
            <person name="Howarth C."/>
            <person name="Imamovic A."/>
            <person name="Ireland A."/>
            <person name="Larimer J."/>
            <person name="McCowan C."/>
            <person name="Murphy C."/>
            <person name="Pearson M."/>
            <person name="Poon T.W."/>
            <person name="Priest M."/>
            <person name="Roberts A."/>
            <person name="Saif S."/>
            <person name="Shea T."/>
            <person name="Sisk P."/>
            <person name="Sykes S."/>
            <person name="Wortman J."/>
            <person name="Nusbaum C."/>
            <person name="Birren B."/>
        </authorList>
    </citation>
    <scope>NUCLEOTIDE SEQUENCE [LARGE SCALE GENOMIC DNA]</scope>
    <source>
        <strain evidence="3">ATCC 38817</strain>
    </source>
</reference>
<dbReference type="AlphaFoldDB" id="A0A058ZCI5"/>
<proteinExistence type="predicted"/>
<protein>
    <submittedName>
        <fullName evidence="3">Uncharacterized protein</fullName>
    </submittedName>
</protein>
<feature type="compositionally biased region" description="Low complexity" evidence="1">
    <location>
        <begin position="1"/>
        <end position="20"/>
    </location>
</feature>
<dbReference type="RefSeq" id="XP_009493229.1">
    <property type="nucleotide sequence ID" value="XM_009494954.1"/>
</dbReference>
<feature type="transmembrane region" description="Helical" evidence="2">
    <location>
        <begin position="192"/>
        <end position="215"/>
    </location>
</feature>
<dbReference type="Proteomes" id="UP000030693">
    <property type="component" value="Unassembled WGS sequence"/>
</dbReference>
<sequence>MAPNSNSGGGSASTSSPAEPSHNDPSLVCAIVFEDAPVIRAALRHRAAGLPWAEFSLATVRRTLRAEVSAEPPVAGAADSDQPSVFELSADPHDHPTNPLPELFHNGVRIDFANEPGNTMIRGYPRDMDEVCAFFDRAGIRVQRLTRSEPPSIMARLFFVAALIGVVAAVWSSGPHQLSSPKGWGLPLPEGIPLWGLAAGAAVAGWLLACTVALLKLGYYQLRSGGSLEAVSFAPESRARPHLESDR</sequence>
<keyword evidence="2" id="KW-0472">Membrane</keyword>
<accession>A0A058ZCI5</accession>
<dbReference type="EMBL" id="KB932202">
    <property type="protein sequence ID" value="KCV71651.1"/>
    <property type="molecule type" value="Genomic_DNA"/>
</dbReference>
<evidence type="ECO:0000313" key="4">
    <source>
        <dbReference type="Proteomes" id="UP000030693"/>
    </source>
</evidence>
<keyword evidence="2" id="KW-0812">Transmembrane</keyword>